<dbReference type="Pfam" id="PF13561">
    <property type="entry name" value="adh_short_C2"/>
    <property type="match status" value="1"/>
</dbReference>
<reference evidence="4" key="1">
    <citation type="submission" date="2021-03" db="EMBL/GenBank/DDBJ databases">
        <authorList>
            <person name="Tagirdzhanova G."/>
        </authorList>
    </citation>
    <scope>NUCLEOTIDE SEQUENCE</scope>
</reference>
<dbReference type="OrthoDB" id="47007at2759"/>
<evidence type="ECO:0000313" key="4">
    <source>
        <dbReference type="EMBL" id="CAF9935059.1"/>
    </source>
</evidence>
<comment type="caution">
    <text evidence="4">The sequence shown here is derived from an EMBL/GenBank/DDBJ whole genome shotgun (WGS) entry which is preliminary data.</text>
</comment>
<dbReference type="Proteomes" id="UP000664521">
    <property type="component" value="Unassembled WGS sequence"/>
</dbReference>
<dbReference type="PROSITE" id="PS00061">
    <property type="entry name" value="ADH_SHORT"/>
    <property type="match status" value="1"/>
</dbReference>
<name>A0A8H3G1V6_9LECA</name>
<dbReference type="PRINTS" id="PR00081">
    <property type="entry name" value="GDHRDH"/>
</dbReference>
<protein>
    <submittedName>
        <fullName evidence="4">Uncharacterized protein</fullName>
    </submittedName>
</protein>
<dbReference type="CDD" id="cd05233">
    <property type="entry name" value="SDR_c"/>
    <property type="match status" value="1"/>
</dbReference>
<dbReference type="Gene3D" id="3.40.50.720">
    <property type="entry name" value="NAD(P)-binding Rossmann-like Domain"/>
    <property type="match status" value="1"/>
</dbReference>
<dbReference type="InterPro" id="IPR036291">
    <property type="entry name" value="NAD(P)-bd_dom_sf"/>
</dbReference>
<proteinExistence type="inferred from homology"/>
<dbReference type="InterPro" id="IPR002347">
    <property type="entry name" value="SDR_fam"/>
</dbReference>
<dbReference type="SUPFAM" id="SSF51735">
    <property type="entry name" value="NAD(P)-binding Rossmann-fold domains"/>
    <property type="match status" value="1"/>
</dbReference>
<keyword evidence="2" id="KW-0521">NADP</keyword>
<evidence type="ECO:0000313" key="5">
    <source>
        <dbReference type="Proteomes" id="UP000664521"/>
    </source>
</evidence>
<gene>
    <name evidence="4" type="ORF">HETSPECPRED_009450</name>
</gene>
<sequence length="261" mass="27553">MPSSTSVSETLLGKVAIVTGASRGIGAQIAFELAKRGAKVAATYTSPSSEPSIEKLMERIFTMESHREAHPIRADLRDPTAPALIVEQTIKSLGPRVDILVNNAGCELARPAADITASDFAHVYDLNVRAVALMTAAVIPHLPPSGGRIINIGSIGGRSGFKDFSLYCSSKAAVEGLTRCYAAELGAKGHTVNTVCPGPVSTDMLNGIPKEIVENQLRNTPLENRRGSTDDIAQVVGFLAEEGSRWVTGQTISASGGHCMW</sequence>
<dbReference type="PRINTS" id="PR00080">
    <property type="entry name" value="SDRFAMILY"/>
</dbReference>
<dbReference type="InterPro" id="IPR020904">
    <property type="entry name" value="Sc_DH/Rdtase_CS"/>
</dbReference>
<dbReference type="FunFam" id="3.40.50.720:FF:000374">
    <property type="entry name" value="3-oxoacyl-(Acyl-carrier-protein) reductase"/>
    <property type="match status" value="1"/>
</dbReference>
<evidence type="ECO:0000256" key="2">
    <source>
        <dbReference type="ARBA" id="ARBA00022857"/>
    </source>
</evidence>
<dbReference type="PANTHER" id="PTHR43639:SF1">
    <property type="entry name" value="SHORT-CHAIN DEHYDROGENASE_REDUCTASE FAMILY PROTEIN"/>
    <property type="match status" value="1"/>
</dbReference>
<keyword evidence="3" id="KW-0560">Oxidoreductase</keyword>
<keyword evidence="5" id="KW-1185">Reference proteome</keyword>
<accession>A0A8H3G1V6</accession>
<dbReference type="AlphaFoldDB" id="A0A8H3G1V6"/>
<dbReference type="GO" id="GO:0016491">
    <property type="term" value="F:oxidoreductase activity"/>
    <property type="evidence" value="ECO:0007669"/>
    <property type="project" value="UniProtKB-KW"/>
</dbReference>
<dbReference type="PANTHER" id="PTHR43639">
    <property type="entry name" value="OXIDOREDUCTASE, SHORT-CHAIN DEHYDROGENASE/REDUCTASE FAMILY (AFU_ORTHOLOGUE AFUA_5G02870)"/>
    <property type="match status" value="1"/>
</dbReference>
<evidence type="ECO:0000256" key="3">
    <source>
        <dbReference type="ARBA" id="ARBA00023002"/>
    </source>
</evidence>
<evidence type="ECO:0000256" key="1">
    <source>
        <dbReference type="ARBA" id="ARBA00006484"/>
    </source>
</evidence>
<comment type="similarity">
    <text evidence="1">Belongs to the short-chain dehydrogenases/reductases (SDR) family.</text>
</comment>
<organism evidence="4 5">
    <name type="scientific">Heterodermia speciosa</name>
    <dbReference type="NCBI Taxonomy" id="116794"/>
    <lineage>
        <taxon>Eukaryota</taxon>
        <taxon>Fungi</taxon>
        <taxon>Dikarya</taxon>
        <taxon>Ascomycota</taxon>
        <taxon>Pezizomycotina</taxon>
        <taxon>Lecanoromycetes</taxon>
        <taxon>OSLEUM clade</taxon>
        <taxon>Lecanoromycetidae</taxon>
        <taxon>Caliciales</taxon>
        <taxon>Physciaceae</taxon>
        <taxon>Heterodermia</taxon>
    </lineage>
</organism>
<dbReference type="EMBL" id="CAJPDS010000079">
    <property type="protein sequence ID" value="CAF9935059.1"/>
    <property type="molecule type" value="Genomic_DNA"/>
</dbReference>